<reference evidence="9 10" key="2">
    <citation type="journal article" date="2010" name="J. Bacteriol.">
        <title>Genome sequence of the polysaccharide-degrading, thermophilic anaerobe Spirochaeta thermophila DSM 6192.</title>
        <authorList>
            <person name="Angelov A."/>
            <person name="Liebl S."/>
            <person name="Ballschmiter M."/>
            <person name="Bomeke M."/>
            <person name="Lehmann R."/>
            <person name="Liesegang H."/>
            <person name="Daniel R."/>
            <person name="Liebl W."/>
        </authorList>
    </citation>
    <scope>NUCLEOTIDE SEQUENCE [LARGE SCALE GENOMIC DNA]</scope>
    <source>
        <strain evidence="10">ATCC 49972 / DSM 6192 / RI 19.B1</strain>
    </source>
</reference>
<keyword evidence="3 7" id="KW-0227">DNA damage</keyword>
<dbReference type="eggNOG" id="COG1381">
    <property type="taxonomic scope" value="Bacteria"/>
</dbReference>
<dbReference type="Gene3D" id="1.20.1440.120">
    <property type="entry name" value="Recombination protein O, C-terminal domain"/>
    <property type="match status" value="1"/>
</dbReference>
<dbReference type="InterPro" id="IPR022572">
    <property type="entry name" value="DNA_rep/recomb_RecO_N"/>
</dbReference>
<comment type="similarity">
    <text evidence="1 7">Belongs to the RecO family.</text>
</comment>
<dbReference type="Gene3D" id="2.40.50.140">
    <property type="entry name" value="Nucleic acid-binding proteins"/>
    <property type="match status" value="1"/>
</dbReference>
<dbReference type="NCBIfam" id="TIGR00613">
    <property type="entry name" value="reco"/>
    <property type="match status" value="1"/>
</dbReference>
<evidence type="ECO:0000256" key="2">
    <source>
        <dbReference type="ARBA" id="ARBA00021310"/>
    </source>
</evidence>
<dbReference type="GO" id="GO:0006302">
    <property type="term" value="P:double-strand break repair"/>
    <property type="evidence" value="ECO:0007669"/>
    <property type="project" value="TreeGrafter"/>
</dbReference>
<evidence type="ECO:0000313" key="10">
    <source>
        <dbReference type="Proteomes" id="UP000001296"/>
    </source>
</evidence>
<reference key="1">
    <citation type="submission" date="2009-08" db="EMBL/GenBank/DDBJ databases">
        <title>The genome sequence of Spirochaeta thermophila DSM6192.</title>
        <authorList>
            <person name="Angelov A."/>
            <person name="Mientus M."/>
            <person name="Wittenberg S."/>
            <person name="Lehmann R."/>
            <person name="Liesegang H."/>
            <person name="Daniel R."/>
            <person name="Liebl W."/>
        </authorList>
    </citation>
    <scope>NUCLEOTIDE SEQUENCE</scope>
    <source>
        <strain>DSM 6192</strain>
    </source>
</reference>
<evidence type="ECO:0000256" key="7">
    <source>
        <dbReference type="HAMAP-Rule" id="MF_00201"/>
    </source>
</evidence>
<dbReference type="HOGENOM" id="CLU_1085468_0_0_12"/>
<evidence type="ECO:0000256" key="3">
    <source>
        <dbReference type="ARBA" id="ARBA00022763"/>
    </source>
</evidence>
<dbReference type="SUPFAM" id="SSF50249">
    <property type="entry name" value="Nucleic acid-binding proteins"/>
    <property type="match status" value="1"/>
</dbReference>
<protein>
    <recommendedName>
        <fullName evidence="2 7">DNA repair protein RecO</fullName>
    </recommendedName>
    <alternativeName>
        <fullName evidence="6 7">Recombination protein O</fullName>
    </alternativeName>
</protein>
<dbReference type="HAMAP" id="MF_00201">
    <property type="entry name" value="RecO"/>
    <property type="match status" value="1"/>
</dbReference>
<dbReference type="AlphaFoldDB" id="E0RNI6"/>
<dbReference type="Proteomes" id="UP000001296">
    <property type="component" value="Chromosome"/>
</dbReference>
<dbReference type="Pfam" id="PF02565">
    <property type="entry name" value="RecO_C"/>
    <property type="match status" value="1"/>
</dbReference>
<proteinExistence type="inferred from homology"/>
<dbReference type="PANTHER" id="PTHR33991:SF1">
    <property type="entry name" value="DNA REPAIR PROTEIN RECO"/>
    <property type="match status" value="1"/>
</dbReference>
<organism evidence="9 10">
    <name type="scientific">Winmispira thermophila (strain ATCC 49972 / DSM 6192 / RI 19.B1)</name>
    <name type="common">Spirochaeta thermophila</name>
    <dbReference type="NCBI Taxonomy" id="665571"/>
    <lineage>
        <taxon>Bacteria</taxon>
        <taxon>Pseudomonadati</taxon>
        <taxon>Spirochaetota</taxon>
        <taxon>Spirochaetia</taxon>
        <taxon>Winmispirales</taxon>
        <taxon>Winmispiraceae</taxon>
        <taxon>Winmispira</taxon>
    </lineage>
</organism>
<evidence type="ECO:0000256" key="1">
    <source>
        <dbReference type="ARBA" id="ARBA00007452"/>
    </source>
</evidence>
<sequence>MGFRGGLPGCDTPIKVNKIMRRNKRTEGVVVRSRPVGDQDRQVVILSREGLLEATAYGAQRPSSRLGAAAQVGSRAVFYLYVNPVKGHVKVSDVDRVEVLGAGRLEGLAVFQLWADLVVATHGAGHEAEVYRLLLEGRDALRRAGGVEEVERVLVGWLLRFLGLLGVAPEWDRCARCGRGLGEEGAWWGSVEEGLLCRGCAVGREGAWWLSGAMRGVCAGFAEGRVGLGVRVRMEEGVRRGLVRVVLERGEEAVGRRLASAGLVREVLGVSGGGG</sequence>
<evidence type="ECO:0000256" key="5">
    <source>
        <dbReference type="ARBA" id="ARBA00023204"/>
    </source>
</evidence>
<feature type="domain" description="DNA replication/recombination mediator RecO N-terminal" evidence="8">
    <location>
        <begin position="20"/>
        <end position="84"/>
    </location>
</feature>
<dbReference type="InterPro" id="IPR012340">
    <property type="entry name" value="NA-bd_OB-fold"/>
</dbReference>
<gene>
    <name evidence="7" type="primary">recO</name>
    <name evidence="9" type="ordered locus">STHERM_c16370</name>
</gene>
<dbReference type="GO" id="GO:0006310">
    <property type="term" value="P:DNA recombination"/>
    <property type="evidence" value="ECO:0007669"/>
    <property type="project" value="UniProtKB-UniRule"/>
</dbReference>
<dbReference type="PANTHER" id="PTHR33991">
    <property type="entry name" value="DNA REPAIR PROTEIN RECO"/>
    <property type="match status" value="1"/>
</dbReference>
<keyword evidence="4 7" id="KW-0233">DNA recombination</keyword>
<evidence type="ECO:0000259" key="8">
    <source>
        <dbReference type="Pfam" id="PF11967"/>
    </source>
</evidence>
<comment type="function">
    <text evidence="7">Involved in DNA repair and RecF pathway recombination.</text>
</comment>
<evidence type="ECO:0000313" key="9">
    <source>
        <dbReference type="EMBL" id="ADN02577.1"/>
    </source>
</evidence>
<dbReference type="KEGG" id="sta:STHERM_c16370"/>
<dbReference type="PaxDb" id="665571-STHERM_c16370"/>
<keyword evidence="5 7" id="KW-0234">DNA repair</keyword>
<dbReference type="InterPro" id="IPR037278">
    <property type="entry name" value="ARFGAP/RecO"/>
</dbReference>
<dbReference type="InterPro" id="IPR003717">
    <property type="entry name" value="RecO"/>
</dbReference>
<dbReference type="InterPro" id="IPR042242">
    <property type="entry name" value="RecO_C"/>
</dbReference>
<dbReference type="Pfam" id="PF11967">
    <property type="entry name" value="RecO_N"/>
    <property type="match status" value="1"/>
</dbReference>
<evidence type="ECO:0000256" key="4">
    <source>
        <dbReference type="ARBA" id="ARBA00023172"/>
    </source>
</evidence>
<name>E0RNI6_WINT6</name>
<dbReference type="GO" id="GO:0043590">
    <property type="term" value="C:bacterial nucleoid"/>
    <property type="evidence" value="ECO:0007669"/>
    <property type="project" value="TreeGrafter"/>
</dbReference>
<evidence type="ECO:0000256" key="6">
    <source>
        <dbReference type="ARBA" id="ARBA00033409"/>
    </source>
</evidence>
<accession>E0RNI6</accession>
<dbReference type="SUPFAM" id="SSF57863">
    <property type="entry name" value="ArfGap/RecO-like zinc finger"/>
    <property type="match status" value="1"/>
</dbReference>
<dbReference type="EMBL" id="CP001698">
    <property type="protein sequence ID" value="ADN02577.1"/>
    <property type="molecule type" value="Genomic_DNA"/>
</dbReference>